<evidence type="ECO:0000259" key="2">
    <source>
        <dbReference type="PROSITE" id="PS51192"/>
    </source>
</evidence>
<protein>
    <submittedName>
        <fullName evidence="3">Type III restriction enzyme, res subunit</fullName>
    </submittedName>
</protein>
<dbReference type="OrthoDB" id="5651942at2"/>
<dbReference type="AlphaFoldDB" id="A0A0W1A0W0"/>
<dbReference type="Proteomes" id="UP000054729">
    <property type="component" value="Unassembled WGS sequence"/>
</dbReference>
<sequence>MGASVETRQRFAADLRDYTDTTAAIHLLKEALTGGPMVSLQVADKVVANENLKKEPKIGNVVKELLALAGTPGLAGSQWKKDPHDQKWHLEAAITIGGAVYTVEFIQEGVVKGEQAYTVKIESKLAAHDAALPTRGKLFFDIGHKATVDLRVKPDGDLYAITKRGLEVSATSFSNYPYQTEILAKYADELSKGHDVQLAIAGTGSGKSILMAGLAQALQTLGPCVMIVPDALLVSQQTKEVQSMLGAGKVNGVSKKPTVFTLDVLKTSVDDPTDPEQVREFFRTVLDGTSKTKFDQMVLQSTHPMFPVIASMLNNQMILIDEAHTQTFSRESIALLQEMQSHNSMLAFTATPTPELYQQFGGGPLTDLNLGEAIGIGTVRPIKPEVAFHDAKDLIDQAVIHYFDDYYLTAGMSGYADPVKIKEALMKADSSLSDEEAQSKAIDMAIEQNRVRCQRNMAFSDDKKTRDTVAEVYKKIAEGDATTIDKYKGAIATLRHDSEVDARLQMTLLFTKEKNVQKIAEQRQKIDRGTPAKPVDLVKDIQKEQQKSLQRTVNSFALALVLGDKPASIGEKDRTGKLKAHVEGYDKEIVKYHPSDLYKTNKDIPDHLLAKFKACDNLTRETLREKLLAIESTLGDLPPRQREAMIGLILDRAEDLTSCIRFSNAISSVIDAPLTARDLKDLQVNGHYTATIDSSTSEQNKKEIIAMLDAGIVGHVVSDQTVATGVSLKDVLNVQIVNTYSPVVESDRNVINGTLSGPQAAGRCVRHTDSEARVQQYVDNRYKGTKLVLTVDEMIDPKNSAQKTKDVMMTRDAQAKKETKAATTLQTIRRANTTKGMFQEHKPRLKELAEQITQFEAAIVRQHDKLVDGKKYLLTTKQKLHNSEVELDRILDSSDKRKDKKGGVPPKYRNNPEVVHLWTQRKLLPRLVGQIEATNKHVETAMRHNQEKLKSLVEERDMLLDKIRTAPSQQRAANQ</sequence>
<dbReference type="RefSeq" id="WP_058481428.1">
    <property type="nucleotide sequence ID" value="NZ_CAAAIQ010000012.1"/>
</dbReference>
<gene>
    <name evidence="3" type="ORF">Lwal_2809</name>
</gene>
<dbReference type="GO" id="GO:0003677">
    <property type="term" value="F:DNA binding"/>
    <property type="evidence" value="ECO:0007669"/>
    <property type="project" value="InterPro"/>
</dbReference>
<dbReference type="GO" id="GO:0005524">
    <property type="term" value="F:ATP binding"/>
    <property type="evidence" value="ECO:0007669"/>
    <property type="project" value="InterPro"/>
</dbReference>
<dbReference type="Gene3D" id="3.40.50.300">
    <property type="entry name" value="P-loop containing nucleotide triphosphate hydrolases"/>
    <property type="match status" value="1"/>
</dbReference>
<dbReference type="InterPro" id="IPR027417">
    <property type="entry name" value="P-loop_NTPase"/>
</dbReference>
<name>A0A0W1A0W0_9GAMM</name>
<dbReference type="SUPFAM" id="SSF52540">
    <property type="entry name" value="P-loop containing nucleoside triphosphate hydrolases"/>
    <property type="match status" value="1"/>
</dbReference>
<organism evidence="3 4">
    <name type="scientific">Legionella waltersii</name>
    <dbReference type="NCBI Taxonomy" id="66969"/>
    <lineage>
        <taxon>Bacteria</taxon>
        <taxon>Pseudomonadati</taxon>
        <taxon>Pseudomonadota</taxon>
        <taxon>Gammaproteobacteria</taxon>
        <taxon>Legionellales</taxon>
        <taxon>Legionellaceae</taxon>
        <taxon>Legionella</taxon>
    </lineage>
</organism>
<dbReference type="Pfam" id="PF04851">
    <property type="entry name" value="ResIII"/>
    <property type="match status" value="1"/>
</dbReference>
<dbReference type="InterPro" id="IPR006935">
    <property type="entry name" value="Helicase/UvrB_N"/>
</dbReference>
<reference evidence="3 4" key="1">
    <citation type="submission" date="2015-11" db="EMBL/GenBank/DDBJ databases">
        <title>Genomic analysis of 38 Legionella species identifies large and diverse effector repertoires.</title>
        <authorList>
            <person name="Burstein D."/>
            <person name="Amaro F."/>
            <person name="Zusman T."/>
            <person name="Lifshitz Z."/>
            <person name="Cohen O."/>
            <person name="Gilbert J.A."/>
            <person name="Pupko T."/>
            <person name="Shuman H.A."/>
            <person name="Segal G."/>
        </authorList>
    </citation>
    <scope>NUCLEOTIDE SEQUENCE [LARGE SCALE GENOMIC DNA]</scope>
    <source>
        <strain evidence="3 4">ATCC 51914</strain>
    </source>
</reference>
<dbReference type="EMBL" id="LNZB01000060">
    <property type="protein sequence ID" value="KTD74768.1"/>
    <property type="molecule type" value="Genomic_DNA"/>
</dbReference>
<dbReference type="STRING" id="66969.Lwal_2809"/>
<dbReference type="SMART" id="SM00487">
    <property type="entry name" value="DEXDc"/>
    <property type="match status" value="1"/>
</dbReference>
<proteinExistence type="predicted"/>
<evidence type="ECO:0000256" key="1">
    <source>
        <dbReference type="SAM" id="MobiDB-lite"/>
    </source>
</evidence>
<accession>A0A0W1A0W0</accession>
<evidence type="ECO:0000313" key="4">
    <source>
        <dbReference type="Proteomes" id="UP000054729"/>
    </source>
</evidence>
<comment type="caution">
    <text evidence="3">The sequence shown here is derived from an EMBL/GenBank/DDBJ whole genome shotgun (WGS) entry which is preliminary data.</text>
</comment>
<evidence type="ECO:0000313" key="3">
    <source>
        <dbReference type="EMBL" id="KTD74768.1"/>
    </source>
</evidence>
<dbReference type="PATRIC" id="fig|66969.6.peg.3043"/>
<dbReference type="GO" id="GO:0016787">
    <property type="term" value="F:hydrolase activity"/>
    <property type="evidence" value="ECO:0007669"/>
    <property type="project" value="InterPro"/>
</dbReference>
<keyword evidence="4" id="KW-1185">Reference proteome</keyword>
<dbReference type="InterPro" id="IPR014001">
    <property type="entry name" value="Helicase_ATP-bd"/>
</dbReference>
<dbReference type="PROSITE" id="PS51192">
    <property type="entry name" value="HELICASE_ATP_BIND_1"/>
    <property type="match status" value="1"/>
</dbReference>
<feature type="domain" description="Helicase ATP-binding" evidence="2">
    <location>
        <begin position="188"/>
        <end position="370"/>
    </location>
</feature>
<feature type="region of interest" description="Disordered" evidence="1">
    <location>
        <begin position="891"/>
        <end position="910"/>
    </location>
</feature>